<feature type="region of interest" description="Disordered" evidence="7">
    <location>
        <begin position="1"/>
        <end position="21"/>
    </location>
</feature>
<dbReference type="Gene3D" id="1.10.8.870">
    <property type="entry name" value="Alpha-glycerophosphate oxidase, cap domain"/>
    <property type="match status" value="1"/>
</dbReference>
<dbReference type="Pfam" id="PF16901">
    <property type="entry name" value="DAO_C"/>
    <property type="match status" value="1"/>
</dbReference>
<evidence type="ECO:0000256" key="2">
    <source>
        <dbReference type="ARBA" id="ARBA00007330"/>
    </source>
</evidence>
<dbReference type="PANTHER" id="PTHR11985">
    <property type="entry name" value="GLYCEROL-3-PHOSPHATE DEHYDROGENASE"/>
    <property type="match status" value="1"/>
</dbReference>
<dbReference type="InterPro" id="IPR036188">
    <property type="entry name" value="FAD/NAD-bd_sf"/>
</dbReference>
<organism evidence="10 11">
    <name type="scientific">Leptospira gomenensis</name>
    <dbReference type="NCBI Taxonomy" id="2484974"/>
    <lineage>
        <taxon>Bacteria</taxon>
        <taxon>Pseudomonadati</taxon>
        <taxon>Spirochaetota</taxon>
        <taxon>Spirochaetia</taxon>
        <taxon>Leptospirales</taxon>
        <taxon>Leptospiraceae</taxon>
        <taxon>Leptospira</taxon>
    </lineage>
</organism>
<evidence type="ECO:0000256" key="6">
    <source>
        <dbReference type="ARBA" id="ARBA00023002"/>
    </source>
</evidence>
<dbReference type="GO" id="GO:0004368">
    <property type="term" value="F:glycerol-3-phosphate dehydrogenase (quinone) activity"/>
    <property type="evidence" value="ECO:0007669"/>
    <property type="project" value="InterPro"/>
</dbReference>
<feature type="domain" description="FAD dependent oxidoreductase" evidence="8">
    <location>
        <begin position="27"/>
        <end position="404"/>
    </location>
</feature>
<feature type="domain" description="Alpha-glycerophosphate oxidase C-terminal" evidence="9">
    <location>
        <begin position="418"/>
        <end position="539"/>
    </location>
</feature>
<comment type="similarity">
    <text evidence="2">Belongs to the FAD-dependent glycerol-3-phosphate dehydrogenase family.</text>
</comment>
<comment type="cofactor">
    <cofactor evidence="1">
        <name>FAD</name>
        <dbReference type="ChEBI" id="CHEBI:57692"/>
    </cofactor>
</comment>
<evidence type="ECO:0000256" key="1">
    <source>
        <dbReference type="ARBA" id="ARBA00001974"/>
    </source>
</evidence>
<evidence type="ECO:0000256" key="7">
    <source>
        <dbReference type="SAM" id="MobiDB-lite"/>
    </source>
</evidence>
<dbReference type="PRINTS" id="PR01001">
    <property type="entry name" value="FADG3PDH"/>
</dbReference>
<sequence>MAVTGKKAVPLQTKKNQGSKSTPTIYDLLIVGGGITGANILWDSTLRGMKSLLLEKNDYASGTSQATSKMIHGGLRYLKNFELSLVRESLRERATLARITPNAVQTMGFLTPIYSWAEKFVLKVGMEMYNALSYDRNRNICEDRLIPKYSYLSREQMILEAPTLSRKHLKGAYLYYDYLNLNPERHTCEFIFSAREKGGESKNYTEVTSIQRGADGVYRVVARDKISGKETEYKTKSIVNAAGPWADFVESLAGVPADKHLVRSKGIHVITRKICGDKTVVSKKRDGTHIFIIPWRNKTIIGTTDTEYPDSPDRFRVTKRDIEELLNEINSSFGYTDLTLDDVDFYYGGLRPLVEDPGQTNSTSTYNASRKTEIFDHKDGGFPGFFTAMGGKYTTSRAVAEEVVDKVAGFLPGNYRVCETHLVPTSTGDYSDLGSLVQDLSRRYPKIEGAKLELLAERYGSQAFSVLEHSSAKEETFRLQNGETFYECELSFIAQREDIRFSTDFFFRRSGVGVPGMPEEKETYKIVTSLGKRLGWNSASVKKEIQSVKERYRIF</sequence>
<dbReference type="Gene3D" id="3.30.9.10">
    <property type="entry name" value="D-Amino Acid Oxidase, subunit A, domain 2"/>
    <property type="match status" value="1"/>
</dbReference>
<name>A0A5F1YFK0_9LEPT</name>
<dbReference type="Proteomes" id="UP000298277">
    <property type="component" value="Unassembled WGS sequence"/>
</dbReference>
<dbReference type="Gene3D" id="3.50.50.60">
    <property type="entry name" value="FAD/NAD(P)-binding domain"/>
    <property type="match status" value="1"/>
</dbReference>
<evidence type="ECO:0000256" key="5">
    <source>
        <dbReference type="ARBA" id="ARBA00022827"/>
    </source>
</evidence>
<dbReference type="InterPro" id="IPR038299">
    <property type="entry name" value="DAO_C_sf"/>
</dbReference>
<reference evidence="10" key="1">
    <citation type="journal article" date="2019" name="PLoS Negl. Trop. Dis.">
        <title>Revisiting the worldwide diversity of Leptospira species in the environment.</title>
        <authorList>
            <person name="Vincent A.T."/>
            <person name="Schiettekatte O."/>
            <person name="Bourhy P."/>
            <person name="Veyrier F.J."/>
            <person name="Picardeau M."/>
        </authorList>
    </citation>
    <scope>NUCLEOTIDE SEQUENCE [LARGE SCALE GENOMIC DNA]</scope>
    <source>
        <strain evidence="10">201800299</strain>
    </source>
</reference>
<keyword evidence="6" id="KW-0560">Oxidoreductase</keyword>
<accession>A0A5F1YFK0</accession>
<dbReference type="InterPro" id="IPR006076">
    <property type="entry name" value="FAD-dep_OxRdtase"/>
</dbReference>
<dbReference type="GO" id="GO:0006071">
    <property type="term" value="P:glycerol metabolic process"/>
    <property type="evidence" value="ECO:0007669"/>
    <property type="project" value="UniProtKB-KW"/>
</dbReference>
<evidence type="ECO:0000259" key="9">
    <source>
        <dbReference type="Pfam" id="PF16901"/>
    </source>
</evidence>
<dbReference type="GO" id="GO:0046168">
    <property type="term" value="P:glycerol-3-phosphate catabolic process"/>
    <property type="evidence" value="ECO:0007669"/>
    <property type="project" value="TreeGrafter"/>
</dbReference>
<keyword evidence="4" id="KW-0319">Glycerol metabolism</keyword>
<keyword evidence="5" id="KW-0274">FAD</keyword>
<keyword evidence="11" id="KW-1185">Reference proteome</keyword>
<evidence type="ECO:0000256" key="3">
    <source>
        <dbReference type="ARBA" id="ARBA00022630"/>
    </source>
</evidence>
<dbReference type="SUPFAM" id="SSF51905">
    <property type="entry name" value="FAD/NAD(P)-binding domain"/>
    <property type="match status" value="1"/>
</dbReference>
<evidence type="ECO:0000313" key="11">
    <source>
        <dbReference type="Proteomes" id="UP000298277"/>
    </source>
</evidence>
<gene>
    <name evidence="10" type="ORF">EHQ17_01095</name>
</gene>
<dbReference type="InterPro" id="IPR031656">
    <property type="entry name" value="DAO_C"/>
</dbReference>
<evidence type="ECO:0000313" key="10">
    <source>
        <dbReference type="EMBL" id="TGK38664.1"/>
    </source>
</evidence>
<dbReference type="OrthoDB" id="9766796at2"/>
<dbReference type="InterPro" id="IPR000447">
    <property type="entry name" value="G3P_DH_FAD-dep"/>
</dbReference>
<dbReference type="Pfam" id="PF01266">
    <property type="entry name" value="DAO"/>
    <property type="match status" value="1"/>
</dbReference>
<comment type="caution">
    <text evidence="10">The sequence shown here is derived from an EMBL/GenBank/DDBJ whole genome shotgun (WGS) entry which is preliminary data.</text>
</comment>
<dbReference type="PANTHER" id="PTHR11985:SF35">
    <property type="entry name" value="ANAEROBIC GLYCEROL-3-PHOSPHATE DEHYDROGENASE SUBUNIT A"/>
    <property type="match status" value="1"/>
</dbReference>
<dbReference type="SUPFAM" id="SSF54373">
    <property type="entry name" value="FAD-linked reductases, C-terminal domain"/>
    <property type="match status" value="1"/>
</dbReference>
<dbReference type="EMBL" id="RQFA01000008">
    <property type="protein sequence ID" value="TGK38664.1"/>
    <property type="molecule type" value="Genomic_DNA"/>
</dbReference>
<proteinExistence type="inferred from homology"/>
<protein>
    <submittedName>
        <fullName evidence="10">Glycerol-3-phosphate dehydrogenase/oxidase</fullName>
    </submittedName>
</protein>
<dbReference type="RefSeq" id="WP_135592819.1">
    <property type="nucleotide sequence ID" value="NZ_RQEZ01000017.1"/>
</dbReference>
<evidence type="ECO:0000259" key="8">
    <source>
        <dbReference type="Pfam" id="PF01266"/>
    </source>
</evidence>
<dbReference type="AlphaFoldDB" id="A0A5F1YFK0"/>
<keyword evidence="3" id="KW-0285">Flavoprotein</keyword>
<evidence type="ECO:0000256" key="4">
    <source>
        <dbReference type="ARBA" id="ARBA00022798"/>
    </source>
</evidence>